<organism evidence="2 3">
    <name type="scientific">Ramlibacter pinisoli</name>
    <dbReference type="NCBI Taxonomy" id="2682844"/>
    <lineage>
        <taxon>Bacteria</taxon>
        <taxon>Pseudomonadati</taxon>
        <taxon>Pseudomonadota</taxon>
        <taxon>Betaproteobacteria</taxon>
        <taxon>Burkholderiales</taxon>
        <taxon>Comamonadaceae</taxon>
        <taxon>Ramlibacter</taxon>
    </lineage>
</organism>
<keyword evidence="1" id="KW-0812">Transmembrane</keyword>
<reference evidence="2 3" key="1">
    <citation type="submission" date="2019-12" db="EMBL/GenBank/DDBJ databases">
        <authorList>
            <person name="Huq M.A."/>
        </authorList>
    </citation>
    <scope>NUCLEOTIDE SEQUENCE [LARGE SCALE GENOMIC DNA]</scope>
    <source>
        <strain evidence="2 3">MAH-25</strain>
    </source>
</reference>
<proteinExistence type="predicted"/>
<protein>
    <submittedName>
        <fullName evidence="2">Uncharacterized protein</fullName>
    </submittedName>
</protein>
<keyword evidence="1" id="KW-0472">Membrane</keyword>
<feature type="transmembrane region" description="Helical" evidence="1">
    <location>
        <begin position="21"/>
        <end position="40"/>
    </location>
</feature>
<keyword evidence="1" id="KW-1133">Transmembrane helix</keyword>
<comment type="caution">
    <text evidence="2">The sequence shown here is derived from an EMBL/GenBank/DDBJ whole genome shotgun (WGS) entry which is preliminary data.</text>
</comment>
<keyword evidence="3" id="KW-1185">Reference proteome</keyword>
<dbReference type="EMBL" id="WSEL01000003">
    <property type="protein sequence ID" value="MVQ29844.1"/>
    <property type="molecule type" value="Genomic_DNA"/>
</dbReference>
<feature type="transmembrane region" description="Helical" evidence="1">
    <location>
        <begin position="52"/>
        <end position="73"/>
    </location>
</feature>
<evidence type="ECO:0000313" key="2">
    <source>
        <dbReference type="EMBL" id="MVQ29844.1"/>
    </source>
</evidence>
<gene>
    <name evidence="2" type="ORF">GON04_10315</name>
</gene>
<sequence length="87" mass="9186">MHAFLTRCFAASPRRLVRGGLALFFLGTAILLAAVAAQLVPAASAWFVPDGAFGYTAAASLVCWGVWAMGAGLRQARAQRARPPRGR</sequence>
<dbReference type="RefSeq" id="WP_157397805.1">
    <property type="nucleotide sequence ID" value="NZ_WSEL01000003.1"/>
</dbReference>
<name>A0A6N8ISL1_9BURK</name>
<evidence type="ECO:0000313" key="3">
    <source>
        <dbReference type="Proteomes" id="UP000469385"/>
    </source>
</evidence>
<accession>A0A6N8ISL1</accession>
<dbReference type="Proteomes" id="UP000469385">
    <property type="component" value="Unassembled WGS sequence"/>
</dbReference>
<dbReference type="AlphaFoldDB" id="A0A6N8ISL1"/>
<evidence type="ECO:0000256" key="1">
    <source>
        <dbReference type="SAM" id="Phobius"/>
    </source>
</evidence>